<dbReference type="RefSeq" id="WP_180917582.1">
    <property type="nucleotide sequence ID" value="NZ_CP059165.1"/>
</dbReference>
<dbReference type="InterPro" id="IPR041229">
    <property type="entry name" value="HEPN_Apea"/>
</dbReference>
<dbReference type="Pfam" id="PF18739">
    <property type="entry name" value="HEPN_Apea"/>
    <property type="match status" value="1"/>
</dbReference>
<protein>
    <submittedName>
        <fullName evidence="3">Uncharacterized protein</fullName>
    </submittedName>
</protein>
<dbReference type="EMBL" id="CP059165">
    <property type="protein sequence ID" value="QLL08997.1"/>
    <property type="molecule type" value="Genomic_DNA"/>
</dbReference>
<evidence type="ECO:0000259" key="1">
    <source>
        <dbReference type="Pfam" id="PF18739"/>
    </source>
</evidence>
<name>A0A7D6IAT9_9MYCO</name>
<evidence type="ECO:0000313" key="4">
    <source>
        <dbReference type="Proteomes" id="UP000510682"/>
    </source>
</evidence>
<sequence>MDSPSMGTFWQIDTPERRVPGQLVAGGDDRPCLTTDKAIFIERQFSFTRTPTGGAMVTISGDPEHHVEDFQERTIHGELTDGSPVTLVHAQGGSRSLGFLLEPSQARQRFRARYAVIGEHVKADQKYYAIRFLVVGPSWWGVAEDEAQCAGGGHLRMYRDDGSQWFEFTGSASTTFSDLDSGVINAVTTLTQLTTMNDATDADVQVRIEPKGAWRTVDRGRQSVNDSSHPLLDTQHLTAEKFAKWIDFRGTTQGLDAAVLDELPGVAIQTHVLTLGSVAEGLHRRLFGEDEKRVKGLSSKKIEKMRSLAREAALTKMTQPEFTDEDRAEFGKAINEGFSHINEQTFRSRMNDLLTDAQRSIPSLGRGFADWPDAVSTARNILAHQPSLPKNIDDEQFLDLLIALSYSITWVLRTNMLNKAGFDSPTMQEGYRYSSSYGHHLANTRTLLAGSPWAAAPD</sequence>
<feature type="domain" description="ApeA N-terminal" evidence="2">
    <location>
        <begin position="6"/>
        <end position="140"/>
    </location>
</feature>
<evidence type="ECO:0000259" key="2">
    <source>
        <dbReference type="Pfam" id="PF18862"/>
    </source>
</evidence>
<accession>A0A7D6IAT9</accession>
<evidence type="ECO:0000313" key="3">
    <source>
        <dbReference type="EMBL" id="QLL08997.1"/>
    </source>
</evidence>
<reference evidence="3" key="1">
    <citation type="submission" date="2020-07" db="EMBL/GenBank/DDBJ databases">
        <title>Description of Mycobacterium gordonae subsp. intergordonae subsp.nov. and Mycobacterium gordonae subsp. gordonae subsp. nov.</title>
        <authorList>
            <person name="Huang H."/>
        </authorList>
    </citation>
    <scope>NUCLEOTIDE SEQUENCE [LARGE SCALE GENOMIC DNA]</scope>
    <source>
        <strain evidence="3">24T</strain>
    </source>
</reference>
<dbReference type="KEGG" id="mgor:H0P51_08950"/>
<organism evidence="3 4">
    <name type="scientific">Mycobacterium vicinigordonae</name>
    <dbReference type="NCBI Taxonomy" id="1719132"/>
    <lineage>
        <taxon>Bacteria</taxon>
        <taxon>Bacillati</taxon>
        <taxon>Actinomycetota</taxon>
        <taxon>Actinomycetes</taxon>
        <taxon>Mycobacteriales</taxon>
        <taxon>Mycobacteriaceae</taxon>
        <taxon>Mycobacterium</taxon>
    </lineage>
</organism>
<feature type="domain" description="Apea-like HEPN" evidence="1">
    <location>
        <begin position="275"/>
        <end position="424"/>
    </location>
</feature>
<gene>
    <name evidence="3" type="ORF">H0P51_08950</name>
</gene>
<reference evidence="3" key="2">
    <citation type="submission" date="2020-07" db="EMBL/GenBank/DDBJ databases">
        <authorList>
            <person name="Yu X."/>
        </authorList>
    </citation>
    <scope>NUCLEOTIDE SEQUENCE [LARGE SCALE GENOMIC DNA]</scope>
    <source>
        <strain evidence="3">24T</strain>
    </source>
</reference>
<dbReference type="Pfam" id="PF18862">
    <property type="entry name" value="ApeA_NTD1"/>
    <property type="match status" value="1"/>
</dbReference>
<dbReference type="AlphaFoldDB" id="A0A7D6IAT9"/>
<keyword evidence="4" id="KW-1185">Reference proteome</keyword>
<dbReference type="InterPro" id="IPR041223">
    <property type="entry name" value="ApeA_NTD"/>
</dbReference>
<dbReference type="Proteomes" id="UP000510682">
    <property type="component" value="Chromosome"/>
</dbReference>
<proteinExistence type="predicted"/>